<name>A0ABV8EQS0_9BACT</name>
<dbReference type="InterPro" id="IPR050792">
    <property type="entry name" value="ADP-ribosylglycohydrolase"/>
</dbReference>
<dbReference type="InterPro" id="IPR005502">
    <property type="entry name" value="Ribosyl_crysJ1"/>
</dbReference>
<dbReference type="InterPro" id="IPR036705">
    <property type="entry name" value="Ribosyl_crysJ1_sf"/>
</dbReference>
<gene>
    <name evidence="3" type="ORF">ACFOUP_16905</name>
</gene>
<accession>A0ABV8EQS0</accession>
<evidence type="ECO:0000313" key="3">
    <source>
        <dbReference type="EMBL" id="MFC3978066.1"/>
    </source>
</evidence>
<keyword evidence="2" id="KW-0378">Hydrolase</keyword>
<evidence type="ECO:0000256" key="2">
    <source>
        <dbReference type="ARBA" id="ARBA00022801"/>
    </source>
</evidence>
<organism evidence="3 4">
    <name type="scientific">Belliella kenyensis</name>
    <dbReference type="NCBI Taxonomy" id="1472724"/>
    <lineage>
        <taxon>Bacteria</taxon>
        <taxon>Pseudomonadati</taxon>
        <taxon>Bacteroidota</taxon>
        <taxon>Cytophagia</taxon>
        <taxon>Cytophagales</taxon>
        <taxon>Cyclobacteriaceae</taxon>
        <taxon>Belliella</taxon>
    </lineage>
</organism>
<comment type="caution">
    <text evidence="3">The sequence shown here is derived from an EMBL/GenBank/DDBJ whole genome shotgun (WGS) entry which is preliminary data.</text>
</comment>
<dbReference type="PANTHER" id="PTHR16222:SF24">
    <property type="entry name" value="ADP-RIBOSYLHYDROLASE ARH3"/>
    <property type="match status" value="1"/>
</dbReference>
<keyword evidence="4" id="KW-1185">Reference proteome</keyword>
<proteinExistence type="inferred from homology"/>
<dbReference type="Pfam" id="PF03747">
    <property type="entry name" value="ADP_ribosyl_GH"/>
    <property type="match status" value="1"/>
</dbReference>
<comment type="similarity">
    <text evidence="1">Belongs to the ADP-ribosylglycohydrolase family.</text>
</comment>
<dbReference type="SUPFAM" id="SSF101478">
    <property type="entry name" value="ADP-ribosylglycohydrolase"/>
    <property type="match status" value="1"/>
</dbReference>
<protein>
    <submittedName>
        <fullName evidence="3">ADP-ribosylglycohydrolase family protein</fullName>
    </submittedName>
</protein>
<reference evidence="4" key="1">
    <citation type="journal article" date="2019" name="Int. J. Syst. Evol. Microbiol.">
        <title>The Global Catalogue of Microorganisms (GCM) 10K type strain sequencing project: providing services to taxonomists for standard genome sequencing and annotation.</title>
        <authorList>
            <consortium name="The Broad Institute Genomics Platform"/>
            <consortium name="The Broad Institute Genome Sequencing Center for Infectious Disease"/>
            <person name="Wu L."/>
            <person name="Ma J."/>
        </authorList>
    </citation>
    <scope>NUCLEOTIDE SEQUENCE [LARGE SCALE GENOMIC DNA]</scope>
    <source>
        <strain evidence="4">CECT 8551</strain>
    </source>
</reference>
<dbReference type="RefSeq" id="WP_241296152.1">
    <property type="nucleotide sequence ID" value="NZ_JAKZGR010000012.1"/>
</dbReference>
<dbReference type="PANTHER" id="PTHR16222">
    <property type="entry name" value="ADP-RIBOSYLGLYCOHYDROLASE"/>
    <property type="match status" value="1"/>
</dbReference>
<sequence>MTNLNKKDKYLGCILGGAIGDALGAPIEFLNYESIISKYGASGVQDYVEHPDVKGEFTDDTQMLLFTAEGLLRARHRAALKGFGGAQTHITHQSYLRWLHTQGEGVDESSKTLGFMEGWLVQRKELYKRRDPGATCIHALKSKIMGSLEVPINDSKGCGTVMRVAPVGLIFNHNRKTAFEEGVKISAITHGHPSGYLSGGLLASIIADLSQGLDLKTSISNALRILKKRKGHEEVYDKVSQARALHKQYKNKNIDQDVISTIGEGWVAEEALAIALLCALHYPNDFKSAVLTAINHGGDSDSTGAITGNIVGLMVGQEQIPQDWQDKLMHKDIVEEIGIDLSIGCKSNYSYDDEEWHGKYPGY</sequence>
<dbReference type="Proteomes" id="UP001595766">
    <property type="component" value="Unassembled WGS sequence"/>
</dbReference>
<dbReference type="EMBL" id="JBHSAV010000092">
    <property type="protein sequence ID" value="MFC3978066.1"/>
    <property type="molecule type" value="Genomic_DNA"/>
</dbReference>
<evidence type="ECO:0000256" key="1">
    <source>
        <dbReference type="ARBA" id="ARBA00010702"/>
    </source>
</evidence>
<dbReference type="Gene3D" id="1.10.4080.10">
    <property type="entry name" value="ADP-ribosylation/Crystallin J1"/>
    <property type="match status" value="1"/>
</dbReference>
<evidence type="ECO:0000313" key="4">
    <source>
        <dbReference type="Proteomes" id="UP001595766"/>
    </source>
</evidence>